<dbReference type="CDD" id="cd02440">
    <property type="entry name" value="AdoMet_MTases"/>
    <property type="match status" value="1"/>
</dbReference>
<dbReference type="OrthoDB" id="4571118at2"/>
<gene>
    <name evidence="2" type="ORF">CLV30_110168</name>
</gene>
<reference evidence="2 3" key="1">
    <citation type="submission" date="2018-03" db="EMBL/GenBank/DDBJ databases">
        <title>Genomic Encyclopedia of Archaeal and Bacterial Type Strains, Phase II (KMG-II): from individual species to whole genera.</title>
        <authorList>
            <person name="Goeker M."/>
        </authorList>
    </citation>
    <scope>NUCLEOTIDE SEQUENCE [LARGE SCALE GENOMIC DNA]</scope>
    <source>
        <strain evidence="2 3">DSM 45211</strain>
    </source>
</reference>
<dbReference type="AlphaFoldDB" id="A0A2P8DZ64"/>
<dbReference type="EMBL" id="PYGE01000010">
    <property type="protein sequence ID" value="PSL02513.1"/>
    <property type="molecule type" value="Genomic_DNA"/>
</dbReference>
<feature type="domain" description="Methyltransferase type 11" evidence="1">
    <location>
        <begin position="38"/>
        <end position="130"/>
    </location>
</feature>
<dbReference type="Proteomes" id="UP000243528">
    <property type="component" value="Unassembled WGS sequence"/>
</dbReference>
<dbReference type="GO" id="GO:0008757">
    <property type="term" value="F:S-adenosylmethionine-dependent methyltransferase activity"/>
    <property type="evidence" value="ECO:0007669"/>
    <property type="project" value="InterPro"/>
</dbReference>
<dbReference type="PANTHER" id="PTHR43861">
    <property type="entry name" value="TRANS-ACONITATE 2-METHYLTRANSFERASE-RELATED"/>
    <property type="match status" value="1"/>
</dbReference>
<evidence type="ECO:0000259" key="1">
    <source>
        <dbReference type="Pfam" id="PF08241"/>
    </source>
</evidence>
<dbReference type="Pfam" id="PF08241">
    <property type="entry name" value="Methyltransf_11"/>
    <property type="match status" value="1"/>
</dbReference>
<proteinExistence type="predicted"/>
<evidence type="ECO:0000313" key="3">
    <source>
        <dbReference type="Proteomes" id="UP000243528"/>
    </source>
</evidence>
<dbReference type="RefSeq" id="WP_106538021.1">
    <property type="nucleotide sequence ID" value="NZ_PYGE01000010.1"/>
</dbReference>
<dbReference type="Gene3D" id="3.40.50.150">
    <property type="entry name" value="Vaccinia Virus protein VP39"/>
    <property type="match status" value="1"/>
</dbReference>
<sequence length="182" mass="19700">MSQFGALTARLYGWVYGRSKVDDMVVELAGLSPRDRVLEVGCGPGTAVARAAERIGASRVAAVDPSATFVRMARNRVPDADVRVAGAESLPFTDRSFDAIWSIASMHHWADRDAGLRELTAKLAPSGRLLVAERLLSKTGHGITIDQAAEVTALLTELGHTDVRTEERRSGRITMMIIRSAK</sequence>
<keyword evidence="2" id="KW-0808">Transferase</keyword>
<dbReference type="SUPFAM" id="SSF53335">
    <property type="entry name" value="S-adenosyl-L-methionine-dependent methyltransferases"/>
    <property type="match status" value="1"/>
</dbReference>
<dbReference type="PANTHER" id="PTHR43861:SF1">
    <property type="entry name" value="TRANS-ACONITATE 2-METHYLTRANSFERASE"/>
    <property type="match status" value="1"/>
</dbReference>
<protein>
    <submittedName>
        <fullName evidence="2">Methyltransferase family protein</fullName>
    </submittedName>
</protein>
<dbReference type="InterPro" id="IPR029063">
    <property type="entry name" value="SAM-dependent_MTases_sf"/>
</dbReference>
<name>A0A2P8DZ64_9ACTN</name>
<dbReference type="GO" id="GO:0032259">
    <property type="term" value="P:methylation"/>
    <property type="evidence" value="ECO:0007669"/>
    <property type="project" value="UniProtKB-KW"/>
</dbReference>
<evidence type="ECO:0000313" key="2">
    <source>
        <dbReference type="EMBL" id="PSL02513.1"/>
    </source>
</evidence>
<keyword evidence="2" id="KW-0489">Methyltransferase</keyword>
<dbReference type="InterPro" id="IPR013216">
    <property type="entry name" value="Methyltransf_11"/>
</dbReference>
<comment type="caution">
    <text evidence="2">The sequence shown here is derived from an EMBL/GenBank/DDBJ whole genome shotgun (WGS) entry which is preliminary data.</text>
</comment>
<accession>A0A2P8DZ64</accession>
<organism evidence="2 3">
    <name type="scientific">Haloactinopolyspora alba</name>
    <dbReference type="NCBI Taxonomy" id="648780"/>
    <lineage>
        <taxon>Bacteria</taxon>
        <taxon>Bacillati</taxon>
        <taxon>Actinomycetota</taxon>
        <taxon>Actinomycetes</taxon>
        <taxon>Jiangellales</taxon>
        <taxon>Jiangellaceae</taxon>
        <taxon>Haloactinopolyspora</taxon>
    </lineage>
</organism>
<keyword evidence="3" id="KW-1185">Reference proteome</keyword>